<dbReference type="GO" id="GO:0005789">
    <property type="term" value="C:endoplasmic reticulum membrane"/>
    <property type="evidence" value="ECO:0007669"/>
    <property type="project" value="UniProtKB-SubCell"/>
</dbReference>
<evidence type="ECO:0000256" key="5">
    <source>
        <dbReference type="ARBA" id="ARBA00013225"/>
    </source>
</evidence>
<comment type="pathway">
    <text evidence="3">Protein modification; protein glycosylation.</text>
</comment>
<keyword evidence="9 19" id="KW-0812">Transmembrane</keyword>
<evidence type="ECO:0000256" key="3">
    <source>
        <dbReference type="ARBA" id="ARBA00004922"/>
    </source>
</evidence>
<dbReference type="InterPro" id="IPR000715">
    <property type="entry name" value="Glycosyl_transferase_4"/>
</dbReference>
<evidence type="ECO:0000256" key="16">
    <source>
        <dbReference type="ARBA" id="ARBA00033238"/>
    </source>
</evidence>
<feature type="transmembrane region" description="Helical" evidence="19">
    <location>
        <begin position="235"/>
        <end position="255"/>
    </location>
</feature>
<keyword evidence="21" id="KW-1185">Reference proteome</keyword>
<gene>
    <name evidence="20" type="ORF">A3Q56_01984</name>
</gene>
<evidence type="ECO:0000256" key="18">
    <source>
        <dbReference type="ARBA" id="ARBA00045078"/>
    </source>
</evidence>
<dbReference type="EC" id="2.7.8.15" evidence="5"/>
<feature type="transmembrane region" description="Helical" evidence="19">
    <location>
        <begin position="343"/>
        <end position="363"/>
    </location>
</feature>
<dbReference type="UniPathway" id="UPA00378"/>
<dbReference type="PANTHER" id="PTHR10571">
    <property type="entry name" value="UDP-N-ACETYLGLUCOSAMINE--DOLICHYL-PHOSPHATE N-ACETYLGLUCOSAMINEPHOSPHOTRANSFERASE"/>
    <property type="match status" value="1"/>
</dbReference>
<evidence type="ECO:0000256" key="15">
    <source>
        <dbReference type="ARBA" id="ARBA00029567"/>
    </source>
</evidence>
<organism evidence="20 21">
    <name type="scientific">Intoshia linei</name>
    <dbReference type="NCBI Taxonomy" id="1819745"/>
    <lineage>
        <taxon>Eukaryota</taxon>
        <taxon>Metazoa</taxon>
        <taxon>Spiralia</taxon>
        <taxon>Lophotrochozoa</taxon>
        <taxon>Mesozoa</taxon>
        <taxon>Orthonectida</taxon>
        <taxon>Rhopaluridae</taxon>
        <taxon>Intoshia</taxon>
    </lineage>
</organism>
<dbReference type="GO" id="GO:0003975">
    <property type="term" value="F:UDP-N-acetylglucosamine-dolichyl-phosphate N-acetylglucosaminephosphotransferase activity"/>
    <property type="evidence" value="ECO:0007669"/>
    <property type="project" value="UniProtKB-EC"/>
</dbReference>
<evidence type="ECO:0000256" key="2">
    <source>
        <dbReference type="ARBA" id="ARBA00004477"/>
    </source>
</evidence>
<keyword evidence="14 19" id="KW-0472">Membrane</keyword>
<dbReference type="Pfam" id="PF00953">
    <property type="entry name" value="Glycos_transf_4"/>
    <property type="match status" value="1"/>
</dbReference>
<reference evidence="20 21" key="1">
    <citation type="submission" date="2016-04" db="EMBL/GenBank/DDBJ databases">
        <title>The genome of Intoshia linei affirms orthonectids as highly simplified spiralians.</title>
        <authorList>
            <person name="Mikhailov K.V."/>
            <person name="Slusarev G.S."/>
            <person name="Nikitin M.A."/>
            <person name="Logacheva M.D."/>
            <person name="Penin A."/>
            <person name="Aleoshin V."/>
            <person name="Panchin Y.V."/>
        </authorList>
    </citation>
    <scope>NUCLEOTIDE SEQUENCE [LARGE SCALE GENOMIC DNA]</scope>
    <source>
        <strain evidence="20">Intl2013</strain>
        <tissue evidence="20">Whole animal</tissue>
    </source>
</reference>
<evidence type="ECO:0000256" key="6">
    <source>
        <dbReference type="ARBA" id="ARBA00017659"/>
    </source>
</evidence>
<dbReference type="OrthoDB" id="10262326at2759"/>
<comment type="cofactor">
    <cofactor evidence="1">
        <name>Mg(2+)</name>
        <dbReference type="ChEBI" id="CHEBI:18420"/>
    </cofactor>
</comment>
<dbReference type="CDD" id="cd06855">
    <property type="entry name" value="GT_GPT_euk"/>
    <property type="match status" value="1"/>
</dbReference>
<comment type="catalytic activity">
    <reaction evidence="18">
        <text>a di-trans,poly-cis-dolichyl phosphate + UDP-N-acetyl-alpha-D-glucosamine = an N-acetyl-alpha-D-glucosaminyl-diphospho-di-trans,poly-cis-dolichol + UMP</text>
        <dbReference type="Rhea" id="RHEA:13289"/>
        <dbReference type="Rhea" id="RHEA-COMP:19498"/>
        <dbReference type="Rhea" id="RHEA-COMP:19507"/>
        <dbReference type="ChEBI" id="CHEBI:57683"/>
        <dbReference type="ChEBI" id="CHEBI:57705"/>
        <dbReference type="ChEBI" id="CHEBI:57865"/>
        <dbReference type="ChEBI" id="CHEBI:58427"/>
        <dbReference type="EC" id="2.7.8.15"/>
    </reaction>
    <physiologicalReaction direction="left-to-right" evidence="18">
        <dbReference type="Rhea" id="RHEA:13290"/>
    </physiologicalReaction>
</comment>
<proteinExistence type="inferred from homology"/>
<keyword evidence="10" id="KW-0479">Metal-binding</keyword>
<evidence type="ECO:0000256" key="8">
    <source>
        <dbReference type="ARBA" id="ARBA00022679"/>
    </source>
</evidence>
<dbReference type="AlphaFoldDB" id="A0A177B7Z7"/>
<comment type="subcellular location">
    <subcellularLocation>
        <location evidence="2">Endoplasmic reticulum membrane</location>
        <topology evidence="2">Multi-pass membrane protein</topology>
    </subcellularLocation>
</comment>
<keyword evidence="11" id="KW-0256">Endoplasmic reticulum</keyword>
<evidence type="ECO:0000256" key="13">
    <source>
        <dbReference type="ARBA" id="ARBA00022989"/>
    </source>
</evidence>
<evidence type="ECO:0000256" key="19">
    <source>
        <dbReference type="SAM" id="Phobius"/>
    </source>
</evidence>
<comment type="similarity">
    <text evidence="4">Belongs to the glycosyltransferase 4 family.</text>
</comment>
<comment type="function">
    <text evidence="17">UDP-N-acetylglucosamine--dolichyl-phosphate N-acetylglucosaminephosphotransferase that operates in the biosynthetic pathway of dolichol-linked oligosaccharides, the glycan precursors employed in protein asparagine (N)-glycosylation. The assembly of dolichol-linked oligosaccharides begins on the cytosolic side of the endoplasmic reticulum membrane and finishes in its lumen. The sequential addition of sugars to dolichol pyrophosphate produces dolichol-linked oligosaccharides containing fourteen sugars, including two GlcNAcs, nine mannoses and three glucoses. Once assembled, the oligosaccharide is transferred from the lipid to nascent proteins by oligosaccharyltransferases. Catalyzes the initial step of dolichol-linked oligosaccharide biosynthesis, transfering GlcNAc-1-P from cytosolic UDP-GlcNAc onto the carrier lipid dolichyl phosphate (P-dolichol), yielding GlcNAc-P-P-dolichol embedded in the cytoplasmic leaflet of the endoplasmic reticulum membrane.</text>
</comment>
<feature type="transmembrane region" description="Helical" evidence="19">
    <location>
        <begin position="52"/>
        <end position="70"/>
    </location>
</feature>
<feature type="transmembrane region" description="Helical" evidence="19">
    <location>
        <begin position="289"/>
        <end position="309"/>
    </location>
</feature>
<evidence type="ECO:0000256" key="9">
    <source>
        <dbReference type="ARBA" id="ARBA00022692"/>
    </source>
</evidence>
<dbReference type="GO" id="GO:0046872">
    <property type="term" value="F:metal ion binding"/>
    <property type="evidence" value="ECO:0007669"/>
    <property type="project" value="UniProtKB-KW"/>
</dbReference>
<evidence type="ECO:0000256" key="14">
    <source>
        <dbReference type="ARBA" id="ARBA00023136"/>
    </source>
</evidence>
<dbReference type="InterPro" id="IPR033895">
    <property type="entry name" value="GPT"/>
</dbReference>
<dbReference type="PANTHER" id="PTHR10571:SF0">
    <property type="entry name" value="UDP-N-ACETYLGLUCOSAMINE--DOLICHYL-PHOSPHATE N-ACETYLGLUCOSAMINEPHOSPHOTRANSFERASE"/>
    <property type="match status" value="1"/>
</dbReference>
<keyword evidence="12" id="KW-0460">Magnesium</keyword>
<evidence type="ECO:0000256" key="7">
    <source>
        <dbReference type="ARBA" id="ARBA00022676"/>
    </source>
</evidence>
<keyword evidence="13 19" id="KW-1133">Transmembrane helix</keyword>
<evidence type="ECO:0000313" key="20">
    <source>
        <dbReference type="EMBL" id="OAF70250.1"/>
    </source>
</evidence>
<feature type="transmembrane region" description="Helical" evidence="19">
    <location>
        <begin position="469"/>
        <end position="494"/>
    </location>
</feature>
<feature type="transmembrane region" description="Helical" evidence="19">
    <location>
        <begin position="438"/>
        <end position="462"/>
    </location>
</feature>
<feature type="transmembrane region" description="Helical" evidence="19">
    <location>
        <begin position="538"/>
        <end position="556"/>
    </location>
</feature>
<feature type="transmembrane region" description="Helical" evidence="19">
    <location>
        <begin position="378"/>
        <end position="397"/>
    </location>
</feature>
<name>A0A177B7Z7_9BILA</name>
<accession>A0A177B7Z7</accession>
<sequence>MHVKLKKIKKKCKVEPIRNFEFSKENLKNVLIIKEKKIEDNFPIASINRESIIYQIWCVIIFLAFLYKIFTIPFRLGFTESCSYSFYCKNKYIVSFNKKLEGLYGIEATEFNYHDIQNVNEKECSYNFLFETFLPNNKNSLKGLTDQAKLDIYSHYHGLADSFKYYRKNNGSVTLFDHILRNFTNQDAITLQKLLVNYIIITKQKYKSNAISVENVKYVTDINCFITNYSVFDNFWFYVDIFTDFIYIIDIFWIFPTVRKLFNGYLKTDVRFLYKEYLKSFQFKMIFDYNIDFFIILLAITYILTYHLWKSLPTYSKMLIDANIYGIDMNKTSKIKISEGTGVFAAIYYIIILFLCIPIYHYFVHSAHNFLGNPFEELIQFLTILLSVTSITLLGFIDDVLDLKWKHKMCFPLFASIPLLMVYRITFDQTSIKIPWPLRFFTVAYMDIGILYYVFMSMLIIFSTNAVNILAGVNGIEVGQSIIIAIFIIIYEMVAHIVNEFSIENAILVYMITFPFIIISVPLYRMNKYPAKIFVGDTYCYFAGVLFSSVSIIGHFSKTLLLLMVPQIINFLFSCPQIFKFLPCPRHRLPKLNKNTNLLEMSMASSNLQFIGNVGRFILYMFYKFGLVHVKIDKRDFNLKIYHFFSDKNDSLEFSNFTIIVAYIRLFGPTHEKILVRNLLIFQVC</sequence>
<evidence type="ECO:0000256" key="11">
    <source>
        <dbReference type="ARBA" id="ARBA00022824"/>
    </source>
</evidence>
<keyword evidence="8" id="KW-0808">Transferase</keyword>
<evidence type="ECO:0000256" key="4">
    <source>
        <dbReference type="ARBA" id="ARBA00009317"/>
    </source>
</evidence>
<comment type="caution">
    <text evidence="20">The sequence shown here is derived from an EMBL/GenBank/DDBJ whole genome shotgun (WGS) entry which is preliminary data.</text>
</comment>
<evidence type="ECO:0000313" key="21">
    <source>
        <dbReference type="Proteomes" id="UP000078046"/>
    </source>
</evidence>
<dbReference type="Proteomes" id="UP000078046">
    <property type="component" value="Unassembled WGS sequence"/>
</dbReference>
<keyword evidence="7" id="KW-0328">Glycosyltransferase</keyword>
<evidence type="ECO:0000256" key="17">
    <source>
        <dbReference type="ARBA" id="ARBA00044717"/>
    </source>
</evidence>
<dbReference type="GO" id="GO:0016757">
    <property type="term" value="F:glycosyltransferase activity"/>
    <property type="evidence" value="ECO:0007669"/>
    <property type="project" value="UniProtKB-KW"/>
</dbReference>
<evidence type="ECO:0000256" key="10">
    <source>
        <dbReference type="ARBA" id="ARBA00022723"/>
    </source>
</evidence>
<dbReference type="GO" id="GO:0006488">
    <property type="term" value="P:dolichol-linked oligosaccharide biosynthetic process"/>
    <property type="evidence" value="ECO:0007669"/>
    <property type="project" value="InterPro"/>
</dbReference>
<evidence type="ECO:0000256" key="1">
    <source>
        <dbReference type="ARBA" id="ARBA00001946"/>
    </source>
</evidence>
<feature type="transmembrane region" description="Helical" evidence="19">
    <location>
        <begin position="409"/>
        <end position="426"/>
    </location>
</feature>
<dbReference type="EMBL" id="LWCA01000169">
    <property type="protein sequence ID" value="OAF70250.1"/>
    <property type="molecule type" value="Genomic_DNA"/>
</dbReference>
<evidence type="ECO:0000256" key="12">
    <source>
        <dbReference type="ARBA" id="ARBA00022842"/>
    </source>
</evidence>
<protein>
    <recommendedName>
        <fullName evidence="6">UDP-N-acetylglucosamine--dolichyl-phosphate N-acetylglucosaminephosphotransferase</fullName>
        <ecNumber evidence="5">2.7.8.15</ecNumber>
    </recommendedName>
    <alternativeName>
        <fullName evidence="15">GlcNAc-1-P transferase</fullName>
    </alternativeName>
    <alternativeName>
        <fullName evidence="16">N-acetylglucosamine-1-phosphate transferase</fullName>
    </alternativeName>
</protein>
<feature type="transmembrane region" description="Helical" evidence="19">
    <location>
        <begin position="506"/>
        <end position="526"/>
    </location>
</feature>